<reference evidence="2" key="2">
    <citation type="journal article" date="2023" name="IMA Fungus">
        <title>Comparative genomic study of the Penicillium genus elucidates a diverse pangenome and 15 lateral gene transfer events.</title>
        <authorList>
            <person name="Petersen C."/>
            <person name="Sorensen T."/>
            <person name="Nielsen M.R."/>
            <person name="Sondergaard T.E."/>
            <person name="Sorensen J.L."/>
            <person name="Fitzpatrick D.A."/>
            <person name="Frisvad J.C."/>
            <person name="Nielsen K.L."/>
        </authorList>
    </citation>
    <scope>NUCLEOTIDE SEQUENCE</scope>
    <source>
        <strain evidence="2">IBT 30728</strain>
    </source>
</reference>
<evidence type="ECO:0000313" key="3">
    <source>
        <dbReference type="Proteomes" id="UP001148312"/>
    </source>
</evidence>
<evidence type="ECO:0000313" key="2">
    <source>
        <dbReference type="EMBL" id="KAJ5475003.1"/>
    </source>
</evidence>
<dbReference type="RefSeq" id="XP_056786761.1">
    <property type="nucleotide sequence ID" value="XM_056937669.1"/>
</dbReference>
<comment type="caution">
    <text evidence="2">The sequence shown here is derived from an EMBL/GenBank/DDBJ whole genome shotgun (WGS) entry which is preliminary data.</text>
</comment>
<dbReference type="GeneID" id="81627919"/>
<dbReference type="EMBL" id="JAPWDQ010000012">
    <property type="protein sequence ID" value="KAJ5475003.1"/>
    <property type="molecule type" value="Genomic_DNA"/>
</dbReference>
<keyword evidence="3" id="KW-1185">Reference proteome</keyword>
<dbReference type="AlphaFoldDB" id="A0A9X0BN55"/>
<sequence>MGLVDDSTPPVTCDDDQVTANGNSWKVETPPPPKAGTWQLCPAPTDTGNIYQSLASYAIPGLAPYTGAVFTARATSVITASWNPIAESGCALTTTTAGSGPSTKKPSTTTPVTKTTTIFGNPTVDMAISLLVKSFVQCECEIKIR</sequence>
<reference evidence="2" key="1">
    <citation type="submission" date="2022-12" db="EMBL/GenBank/DDBJ databases">
        <authorList>
            <person name="Petersen C."/>
        </authorList>
    </citation>
    <scope>NUCLEOTIDE SEQUENCE</scope>
    <source>
        <strain evidence="2">IBT 30728</strain>
    </source>
</reference>
<protein>
    <submittedName>
        <fullName evidence="2">Endoglucanase-4</fullName>
    </submittedName>
</protein>
<proteinExistence type="predicted"/>
<evidence type="ECO:0000256" key="1">
    <source>
        <dbReference type="SAM" id="MobiDB-lite"/>
    </source>
</evidence>
<name>A0A9X0BN55_9EURO</name>
<dbReference type="Proteomes" id="UP001148312">
    <property type="component" value="Unassembled WGS sequence"/>
</dbReference>
<feature type="region of interest" description="Disordered" evidence="1">
    <location>
        <begin position="1"/>
        <end position="35"/>
    </location>
</feature>
<organism evidence="2 3">
    <name type="scientific">Penicillium diatomitis</name>
    <dbReference type="NCBI Taxonomy" id="2819901"/>
    <lineage>
        <taxon>Eukaryota</taxon>
        <taxon>Fungi</taxon>
        <taxon>Dikarya</taxon>
        <taxon>Ascomycota</taxon>
        <taxon>Pezizomycotina</taxon>
        <taxon>Eurotiomycetes</taxon>
        <taxon>Eurotiomycetidae</taxon>
        <taxon>Eurotiales</taxon>
        <taxon>Aspergillaceae</taxon>
        <taxon>Penicillium</taxon>
    </lineage>
</organism>
<gene>
    <name evidence="2" type="ORF">N7539_008069</name>
</gene>
<accession>A0A9X0BN55</accession>